<reference evidence="2" key="1">
    <citation type="journal article" date="2019" name="PLoS Negl. Trop. Dis.">
        <title>Revisiting the worldwide diversity of Leptospira species in the environment.</title>
        <authorList>
            <person name="Vincent A.T."/>
            <person name="Schiettekatte O."/>
            <person name="Bourhy P."/>
            <person name="Veyrier F.J."/>
            <person name="Picardeau M."/>
        </authorList>
    </citation>
    <scope>NUCLEOTIDE SEQUENCE [LARGE SCALE GENOMIC DNA]</scope>
    <source>
        <strain evidence="2">201702407</strain>
    </source>
</reference>
<gene>
    <name evidence="1" type="ORF">EHQ90_10360</name>
</gene>
<dbReference type="RefSeq" id="WP_135685074.1">
    <property type="nucleotide sequence ID" value="NZ_RQEQ01000025.1"/>
</dbReference>
<proteinExistence type="predicted"/>
<protein>
    <submittedName>
        <fullName evidence="1">SH3 domain-containing protein</fullName>
    </submittedName>
</protein>
<dbReference type="InterPro" id="IPR036028">
    <property type="entry name" value="SH3-like_dom_sf"/>
</dbReference>
<accession>A0ABY2N327</accession>
<comment type="caution">
    <text evidence="1">The sequence shown here is derived from an EMBL/GenBank/DDBJ whole genome shotgun (WGS) entry which is preliminary data.</text>
</comment>
<sequence>MNFRRSISYFFIFIFSLNCKTPAEEQGYVIAANGLYLRADSNATSDKLLLIPRDELFMILGKNEVYETIENTKGTWWKIKYSDKIGWVFSGFARILDRSFYDRRYSLYEGDIRVKEEFYNELRSYFKKTGSNHCQLNFISDSFLSGDGDDVFYEVYSIEINTIIDTIALLSKYNSFSIRITDIKRNSEEIQIYYSSGNSEDRKIISTMKWSLDSKKKKFLSGWDKSNYRAYEKASYICNSHLKSWLYPFLK</sequence>
<dbReference type="SUPFAM" id="SSF50044">
    <property type="entry name" value="SH3-domain"/>
    <property type="match status" value="1"/>
</dbReference>
<name>A0ABY2N327_9LEPT</name>
<evidence type="ECO:0000313" key="2">
    <source>
        <dbReference type="Proteomes" id="UP000297422"/>
    </source>
</evidence>
<dbReference type="Gene3D" id="2.30.30.40">
    <property type="entry name" value="SH3 Domains"/>
    <property type="match status" value="1"/>
</dbReference>
<organism evidence="1 2">
    <name type="scientific">Leptospira stimsonii</name>
    <dbReference type="NCBI Taxonomy" id="2202203"/>
    <lineage>
        <taxon>Bacteria</taxon>
        <taxon>Pseudomonadati</taxon>
        <taxon>Spirochaetota</taxon>
        <taxon>Spirochaetia</taxon>
        <taxon>Leptospirales</taxon>
        <taxon>Leptospiraceae</taxon>
        <taxon>Leptospira</taxon>
    </lineage>
</organism>
<dbReference type="Proteomes" id="UP000297422">
    <property type="component" value="Unassembled WGS sequence"/>
</dbReference>
<dbReference type="EMBL" id="RQGT01000071">
    <property type="protein sequence ID" value="TGM14879.1"/>
    <property type="molecule type" value="Genomic_DNA"/>
</dbReference>
<evidence type="ECO:0000313" key="1">
    <source>
        <dbReference type="EMBL" id="TGM14879.1"/>
    </source>
</evidence>
<keyword evidence="2" id="KW-1185">Reference proteome</keyword>